<dbReference type="EMBL" id="JAKROA010000006">
    <property type="protein sequence ID" value="KAL5106019.1"/>
    <property type="molecule type" value="Genomic_DNA"/>
</dbReference>
<evidence type="ECO:0000313" key="4">
    <source>
        <dbReference type="Proteomes" id="UP001651158"/>
    </source>
</evidence>
<feature type="compositionally biased region" description="Basic and acidic residues" evidence="2">
    <location>
        <begin position="772"/>
        <end position="789"/>
    </location>
</feature>
<proteinExistence type="predicted"/>
<keyword evidence="4" id="KW-1185">Reference proteome</keyword>
<feature type="coiled-coil region" evidence="1">
    <location>
        <begin position="612"/>
        <end position="653"/>
    </location>
</feature>
<feature type="region of interest" description="Disordered" evidence="2">
    <location>
        <begin position="772"/>
        <end position="807"/>
    </location>
</feature>
<sequence>MGYINLRSRPMPSPACLNGSWKVQELQSEGLLASSQSDINRLENLIHQLVAKTAEKDKKYKDLQKQYFAREQRLGTSLGYPRLKLARSVPSAVRENLLRKVVALKKERNYLYKRLKHSEHECANVQTQVACENDLLDRTSAIFKLVESCEVDEKIGSNSFRWRPLVVDNGAPQYKPLLQLSGQKKTIDYLEILNRRQEGQIAKLEAEKMDLIGALKEKEAAGKESIQRRPTKHKTSDAITKGVQTNLPEPSNLTSSGDNLQDTKHLLNKVRNQMVQLKAEHVIELAKLHAKERASPPRVTKAPSPASTNNAEILNRLSDLEINLFGQVEAHSSKLKAALEEISRLRAESSQVENKVVMTCVGDLKANLQNRDEQIQKLMGTVQASKDQATSAMMECTELRKKLEKGRVEFQKAQRELEKLRRAQSAMREQTNETEVEELSKKVKSLTSQLEKKNEIHQRLNARISQVESANNKLLAEIRTKKVSTVDKGLVNQMTERIHKLEMENAKLRAPTATRNALPTDNNYANAAFGETQQHPKEDIKLILNQLKLAQRERDVARKQLLKTDANLQRTEKHNRLLLNRLKFQPSQDSYLRRAKSTSTSIFNTPVKELESSQLRDELNAAREENANLKLCNAKLEASTARLEEQLELLKMASPYSSSLGKADTAANSESSSGTAGKTAAELEVVLLKMQSILDHTLAENARLKRLLTHTTNRVSLQSLRAENQQLRERLEKAEDATGALLADHQIESDRSIAHLTSEYDKLRAQLLKERKIHNETKAKRKAYPKEKMPSGVLCSPPTTEKGGKLN</sequence>
<reference evidence="3 4" key="1">
    <citation type="journal article" date="2022" name="Front. Cell. Infect. Microbiol.">
        <title>The Genomes of Two Strains of Taenia crassiceps the Animal Model for the Study of Human Cysticercosis.</title>
        <authorList>
            <person name="Bobes R.J."/>
            <person name="Estrada K."/>
            <person name="Rios-Valencia D.G."/>
            <person name="Calderon-Gallegos A."/>
            <person name="de la Torre P."/>
            <person name="Carrero J.C."/>
            <person name="Sanchez-Flores A."/>
            <person name="Laclette J.P."/>
        </authorList>
    </citation>
    <scope>NUCLEOTIDE SEQUENCE [LARGE SCALE GENOMIC DNA]</scope>
    <source>
        <strain evidence="3">WFUcys</strain>
    </source>
</reference>
<comment type="caution">
    <text evidence="3">The sequence shown here is derived from an EMBL/GenBank/DDBJ whole genome shotgun (WGS) entry which is preliminary data.</text>
</comment>
<feature type="coiled-coil region" evidence="1">
    <location>
        <begin position="717"/>
        <end position="744"/>
    </location>
</feature>
<feature type="coiled-coil region" evidence="1">
    <location>
        <begin position="187"/>
        <end position="221"/>
    </location>
</feature>
<keyword evidence="1" id="KW-0175">Coiled coil</keyword>
<feature type="coiled-coil region" evidence="1">
    <location>
        <begin position="396"/>
        <end position="477"/>
    </location>
</feature>
<name>A0ABR4Q8M0_9CEST</name>
<organism evidence="3 4">
    <name type="scientific">Taenia crassiceps</name>
    <dbReference type="NCBI Taxonomy" id="6207"/>
    <lineage>
        <taxon>Eukaryota</taxon>
        <taxon>Metazoa</taxon>
        <taxon>Spiralia</taxon>
        <taxon>Lophotrochozoa</taxon>
        <taxon>Platyhelminthes</taxon>
        <taxon>Cestoda</taxon>
        <taxon>Eucestoda</taxon>
        <taxon>Cyclophyllidea</taxon>
        <taxon>Taeniidae</taxon>
        <taxon>Taenia</taxon>
    </lineage>
</organism>
<accession>A0ABR4Q8M0</accession>
<dbReference type="Proteomes" id="UP001651158">
    <property type="component" value="Unassembled WGS sequence"/>
</dbReference>
<feature type="coiled-coil region" evidence="1">
    <location>
        <begin position="328"/>
        <end position="355"/>
    </location>
</feature>
<evidence type="ECO:0000313" key="3">
    <source>
        <dbReference type="EMBL" id="KAL5106019.1"/>
    </source>
</evidence>
<gene>
    <name evidence="3" type="ORF">TcWFU_000558</name>
</gene>
<protein>
    <recommendedName>
        <fullName evidence="5">Centrosomal protein of 135 kDa</fullName>
    </recommendedName>
</protein>
<evidence type="ECO:0000256" key="1">
    <source>
        <dbReference type="SAM" id="Coils"/>
    </source>
</evidence>
<evidence type="ECO:0000256" key="2">
    <source>
        <dbReference type="SAM" id="MobiDB-lite"/>
    </source>
</evidence>
<evidence type="ECO:0008006" key="5">
    <source>
        <dbReference type="Google" id="ProtNLM"/>
    </source>
</evidence>